<proteinExistence type="predicted"/>
<keyword evidence="3" id="KW-1185">Reference proteome</keyword>
<evidence type="ECO:0000313" key="2">
    <source>
        <dbReference type="EMBL" id="CAE6802529.1"/>
    </source>
</evidence>
<dbReference type="Proteomes" id="UP000835243">
    <property type="component" value="Chromosome"/>
</dbReference>
<reference evidence="2 3" key="1">
    <citation type="submission" date="2021-02" db="EMBL/GenBank/DDBJ databases">
        <authorList>
            <person name="Pothier F. J."/>
        </authorList>
    </citation>
    <scope>NUCLEOTIDE SEQUENCE</scope>
    <source>
        <strain evidence="1 3">301</strain>
        <strain evidence="2">CFBP 1159</strain>
    </source>
</reference>
<name>A0A8D6VBP6_9XANT</name>
<accession>A0A8D6VBP6</accession>
<protein>
    <submittedName>
        <fullName evidence="2">Uncharacterized protein</fullName>
    </submittedName>
</protein>
<organism evidence="2">
    <name type="scientific">Xanthomonas arboricola pv. corylina</name>
    <dbReference type="NCBI Taxonomy" id="487821"/>
    <lineage>
        <taxon>Bacteria</taxon>
        <taxon>Pseudomonadati</taxon>
        <taxon>Pseudomonadota</taxon>
        <taxon>Gammaproteobacteria</taxon>
        <taxon>Lysobacterales</taxon>
        <taxon>Lysobacteraceae</taxon>
        <taxon>Xanthomonas</taxon>
    </lineage>
</organism>
<dbReference type="EMBL" id="HG992341">
    <property type="protein sequence ID" value="CAE6802529.1"/>
    <property type="molecule type" value="Genomic_DNA"/>
</dbReference>
<dbReference type="RefSeq" id="WP_275548395.1">
    <property type="nucleotide sequence ID" value="NZ_HG992338.1"/>
</dbReference>
<dbReference type="EMBL" id="HG992341">
    <property type="protein sequence ID" value="CAE6802546.1"/>
    <property type="molecule type" value="Genomic_DNA"/>
</dbReference>
<dbReference type="EMBL" id="HG992338">
    <property type="protein sequence ID" value="CAE6748616.1"/>
    <property type="molecule type" value="Genomic_DNA"/>
</dbReference>
<dbReference type="EMBL" id="HG992338">
    <property type="protein sequence ID" value="CAE6748641.1"/>
    <property type="molecule type" value="Genomic_DNA"/>
</dbReference>
<dbReference type="Proteomes" id="UP000835287">
    <property type="component" value="Chromosome"/>
</dbReference>
<evidence type="ECO:0000313" key="1">
    <source>
        <dbReference type="EMBL" id="CAE6748616.1"/>
    </source>
</evidence>
<sequence>MGFLSGRRSNLGVALSVCVMMAVIPLAQARGPRIVGAVQVYAFNSSSSVKALLLTDLRGPRLCLKLGGAKSQLQNIDQNVQYSVLGMSTLDCSQGTGVASVNTTFFTRSNKVILTIKAASIEATIQ</sequence>
<dbReference type="AlphaFoldDB" id="A0A8D6VBP6"/>
<gene>
    <name evidence="2" type="ORF">CFBP1159_29170</name>
    <name evidence="1" type="ORF">XAC301_16150</name>
</gene>
<evidence type="ECO:0000313" key="3">
    <source>
        <dbReference type="Proteomes" id="UP000835287"/>
    </source>
</evidence>